<evidence type="ECO:0000313" key="8">
    <source>
        <dbReference type="Proteomes" id="UP000317421"/>
    </source>
</evidence>
<accession>A0A5C6A8G1</accession>
<keyword evidence="7" id="KW-0436">Ligase</keyword>
<dbReference type="EMBL" id="SJPR01000004">
    <property type="protein sequence ID" value="TWT95839.1"/>
    <property type="molecule type" value="Genomic_DNA"/>
</dbReference>
<evidence type="ECO:0000259" key="6">
    <source>
        <dbReference type="Pfam" id="PF04932"/>
    </source>
</evidence>
<reference evidence="7 8" key="1">
    <citation type="submission" date="2019-02" db="EMBL/GenBank/DDBJ databases">
        <title>Deep-cultivation of Planctomycetes and their phenomic and genomic characterization uncovers novel biology.</title>
        <authorList>
            <person name="Wiegand S."/>
            <person name="Jogler M."/>
            <person name="Boedeker C."/>
            <person name="Pinto D."/>
            <person name="Vollmers J."/>
            <person name="Rivas-Marin E."/>
            <person name="Kohn T."/>
            <person name="Peeters S.H."/>
            <person name="Heuer A."/>
            <person name="Rast P."/>
            <person name="Oberbeckmann S."/>
            <person name="Bunk B."/>
            <person name="Jeske O."/>
            <person name="Meyerdierks A."/>
            <person name="Storesund J.E."/>
            <person name="Kallscheuer N."/>
            <person name="Luecker S."/>
            <person name="Lage O.M."/>
            <person name="Pohl T."/>
            <person name="Merkel B.J."/>
            <person name="Hornburger P."/>
            <person name="Mueller R.-W."/>
            <person name="Bruemmer F."/>
            <person name="Labrenz M."/>
            <person name="Spormann A.M."/>
            <person name="Op Den Camp H."/>
            <person name="Overmann J."/>
            <person name="Amann R."/>
            <person name="Jetten M.S.M."/>
            <person name="Mascher T."/>
            <person name="Medema M.H."/>
            <person name="Devos D.P."/>
            <person name="Kaster A.-K."/>
            <person name="Ovreas L."/>
            <person name="Rohde M."/>
            <person name="Galperin M.Y."/>
            <person name="Jogler C."/>
        </authorList>
    </citation>
    <scope>NUCLEOTIDE SEQUENCE [LARGE SCALE GENOMIC DNA]</scope>
    <source>
        <strain evidence="7 8">Pla108</strain>
    </source>
</reference>
<keyword evidence="8" id="KW-1185">Reference proteome</keyword>
<proteinExistence type="predicted"/>
<feature type="transmembrane region" description="Helical" evidence="5">
    <location>
        <begin position="201"/>
        <end position="229"/>
    </location>
</feature>
<evidence type="ECO:0000313" key="7">
    <source>
        <dbReference type="EMBL" id="TWT95839.1"/>
    </source>
</evidence>
<evidence type="ECO:0000256" key="5">
    <source>
        <dbReference type="SAM" id="Phobius"/>
    </source>
</evidence>
<keyword evidence="4 5" id="KW-0472">Membrane</keyword>
<feature type="transmembrane region" description="Helical" evidence="5">
    <location>
        <begin position="175"/>
        <end position="194"/>
    </location>
</feature>
<feature type="transmembrane region" description="Helical" evidence="5">
    <location>
        <begin position="53"/>
        <end position="71"/>
    </location>
</feature>
<sequence>MRFVRNLGVVFFLLFVFGVVEHELIYANAYITEIDEKDIRDKFIEQMESGNALRQVALVAFGAFGIVALGFCRDKPWNLRWSVLTPLLILAGLCLVSVAWSAQPLLTAKRLVVLACMVLGSAGLARMLTPRDFLSIVLVSLTLFIAGSLAFELAAGGRPWSGGDYRFGGTLHPNAQANYCGILCLAAVCHPFGFGRRWIRYTLVAVGLGLIVLTQSRTGLMSVAVALVSTWMMRLPPGLKWAGFSLFMVAVAGLFISYNSVGTGARHTVLDTALLGRTQQAGSLTGRVPLWEELLEYSRKKPLLGYGYEGFWTQDRIAAIMKSQKWSLQNAHNSYFEIVLQLGFVGLFFAVWFLLASAAALSAANRLTRDPGYAFAFGVLTLGVFNSLLESLFIKLRFCPTVALIGVLMVALFFPSEPGDETDASPTPQPLAG</sequence>
<evidence type="ECO:0000256" key="3">
    <source>
        <dbReference type="ARBA" id="ARBA00022989"/>
    </source>
</evidence>
<feature type="transmembrane region" description="Helical" evidence="5">
    <location>
        <begin position="241"/>
        <end position="258"/>
    </location>
</feature>
<dbReference type="GO" id="GO:0016874">
    <property type="term" value="F:ligase activity"/>
    <property type="evidence" value="ECO:0007669"/>
    <property type="project" value="UniProtKB-KW"/>
</dbReference>
<evidence type="ECO:0000256" key="4">
    <source>
        <dbReference type="ARBA" id="ARBA00023136"/>
    </source>
</evidence>
<protein>
    <submittedName>
        <fullName evidence="7">O-Antigen ligase</fullName>
    </submittedName>
</protein>
<dbReference type="GO" id="GO:0016020">
    <property type="term" value="C:membrane"/>
    <property type="evidence" value="ECO:0007669"/>
    <property type="project" value="UniProtKB-SubCell"/>
</dbReference>
<comment type="subcellular location">
    <subcellularLocation>
        <location evidence="1">Membrane</location>
        <topology evidence="1">Multi-pass membrane protein</topology>
    </subcellularLocation>
</comment>
<dbReference type="OrthoDB" id="4391260at2"/>
<dbReference type="AlphaFoldDB" id="A0A5C6A8G1"/>
<dbReference type="InterPro" id="IPR051533">
    <property type="entry name" value="WaaL-like"/>
</dbReference>
<evidence type="ECO:0000256" key="2">
    <source>
        <dbReference type="ARBA" id="ARBA00022692"/>
    </source>
</evidence>
<evidence type="ECO:0000256" key="1">
    <source>
        <dbReference type="ARBA" id="ARBA00004141"/>
    </source>
</evidence>
<name>A0A5C6A8G1_9BACT</name>
<feature type="transmembrane region" description="Helical" evidence="5">
    <location>
        <begin position="335"/>
        <end position="360"/>
    </location>
</feature>
<dbReference type="Proteomes" id="UP000317421">
    <property type="component" value="Unassembled WGS sequence"/>
</dbReference>
<feature type="transmembrane region" description="Helical" evidence="5">
    <location>
        <begin position="108"/>
        <end position="126"/>
    </location>
</feature>
<feature type="domain" description="O-antigen ligase-related" evidence="6">
    <location>
        <begin position="204"/>
        <end position="350"/>
    </location>
</feature>
<dbReference type="PANTHER" id="PTHR37422:SF17">
    <property type="entry name" value="O-ANTIGEN LIGASE"/>
    <property type="match status" value="1"/>
</dbReference>
<feature type="transmembrane region" description="Helical" evidence="5">
    <location>
        <begin position="133"/>
        <end position="155"/>
    </location>
</feature>
<feature type="transmembrane region" description="Helical" evidence="5">
    <location>
        <begin position="83"/>
        <end position="102"/>
    </location>
</feature>
<gene>
    <name evidence="7" type="ORF">Pla108_29160</name>
</gene>
<feature type="transmembrane region" description="Helical" evidence="5">
    <location>
        <begin position="396"/>
        <end position="414"/>
    </location>
</feature>
<dbReference type="PANTHER" id="PTHR37422">
    <property type="entry name" value="TEICHURONIC ACID BIOSYNTHESIS PROTEIN TUAE"/>
    <property type="match status" value="1"/>
</dbReference>
<keyword evidence="3 5" id="KW-1133">Transmembrane helix</keyword>
<organism evidence="7 8">
    <name type="scientific">Botrimarina colliarenosi</name>
    <dbReference type="NCBI Taxonomy" id="2528001"/>
    <lineage>
        <taxon>Bacteria</taxon>
        <taxon>Pseudomonadati</taxon>
        <taxon>Planctomycetota</taxon>
        <taxon>Planctomycetia</taxon>
        <taxon>Pirellulales</taxon>
        <taxon>Lacipirellulaceae</taxon>
        <taxon>Botrimarina</taxon>
    </lineage>
</organism>
<feature type="transmembrane region" description="Helical" evidence="5">
    <location>
        <begin position="372"/>
        <end position="389"/>
    </location>
</feature>
<dbReference type="InterPro" id="IPR007016">
    <property type="entry name" value="O-antigen_ligase-rel_domated"/>
</dbReference>
<dbReference type="Pfam" id="PF04932">
    <property type="entry name" value="Wzy_C"/>
    <property type="match status" value="1"/>
</dbReference>
<keyword evidence="2 5" id="KW-0812">Transmembrane</keyword>
<dbReference type="RefSeq" id="WP_146445652.1">
    <property type="nucleotide sequence ID" value="NZ_SJPR01000004.1"/>
</dbReference>
<comment type="caution">
    <text evidence="7">The sequence shown here is derived from an EMBL/GenBank/DDBJ whole genome shotgun (WGS) entry which is preliminary data.</text>
</comment>